<dbReference type="AlphaFoldDB" id="A0A1M4EHD5"/>
<evidence type="ECO:0000256" key="3">
    <source>
        <dbReference type="ARBA" id="ARBA00023163"/>
    </source>
</evidence>
<evidence type="ECO:0000256" key="1">
    <source>
        <dbReference type="ARBA" id="ARBA00023015"/>
    </source>
</evidence>
<keyword evidence="2" id="KW-0238">DNA-binding</keyword>
<name>A0A1M4EHD5_9ACTN</name>
<dbReference type="GO" id="GO:0003677">
    <property type="term" value="F:DNA binding"/>
    <property type="evidence" value="ECO:0007669"/>
    <property type="project" value="UniProtKB-KW"/>
</dbReference>
<evidence type="ECO:0000256" key="2">
    <source>
        <dbReference type="ARBA" id="ARBA00023125"/>
    </source>
</evidence>
<evidence type="ECO:0000313" key="5">
    <source>
        <dbReference type="EMBL" id="SBO97983.1"/>
    </source>
</evidence>
<dbReference type="InterPro" id="IPR000835">
    <property type="entry name" value="HTH_MarR-typ"/>
</dbReference>
<proteinExistence type="predicted"/>
<dbReference type="SUPFAM" id="SSF46785">
    <property type="entry name" value="Winged helix' DNA-binding domain"/>
    <property type="match status" value="1"/>
</dbReference>
<reference evidence="5" key="1">
    <citation type="submission" date="2016-04" db="EMBL/GenBank/DDBJ databases">
        <authorList>
            <person name="Evans L.H."/>
            <person name="Alamgir A."/>
            <person name="Owens N."/>
            <person name="Weber N.D."/>
            <person name="Virtaneva K."/>
            <person name="Barbian K."/>
            <person name="Babar A."/>
            <person name="Rosenke K."/>
        </authorList>
    </citation>
    <scope>NUCLEOTIDE SEQUENCE</scope>
    <source>
        <strain evidence="5">Nono1</strain>
    </source>
</reference>
<dbReference type="EMBL" id="LT559118">
    <property type="protein sequence ID" value="SBO97983.1"/>
    <property type="molecule type" value="Genomic_DNA"/>
</dbReference>
<keyword evidence="3" id="KW-0804">Transcription</keyword>
<dbReference type="PANTHER" id="PTHR43132:SF8">
    <property type="entry name" value="HTH-TYPE TRANSCRIPTIONAL REGULATOR KMTR"/>
    <property type="match status" value="1"/>
</dbReference>
<feature type="domain" description="HTH arsR-type" evidence="4">
    <location>
        <begin position="237"/>
        <end position="326"/>
    </location>
</feature>
<keyword evidence="1" id="KW-0805">Transcription regulation</keyword>
<organism evidence="5">
    <name type="scientific">Nonomuraea gerenzanensis</name>
    <dbReference type="NCBI Taxonomy" id="93944"/>
    <lineage>
        <taxon>Bacteria</taxon>
        <taxon>Bacillati</taxon>
        <taxon>Actinomycetota</taxon>
        <taxon>Actinomycetes</taxon>
        <taxon>Streptosporangiales</taxon>
        <taxon>Streptosporangiaceae</taxon>
        <taxon>Nonomuraea</taxon>
    </lineage>
</organism>
<dbReference type="PANTHER" id="PTHR43132">
    <property type="entry name" value="ARSENICAL RESISTANCE OPERON REPRESSOR ARSR-RELATED"/>
    <property type="match status" value="1"/>
</dbReference>
<sequence length="326" mass="35169">MTLRIHLSGEDLARVRVAPAADPLWEVLLSLHLLGRRQGIAMFGGWRKQARQALAPDLRLLFALAPPWGYSADFLTPPGAPGDIDSAVEMVLATPRRRLRGDIGQLAGRSTPDLADLGHGRLPALRRLGTSMRSYHRHAVAPYWSSVDTAVRAERARLAREFLGGGAEAALAALRPFALWQPPVLSLPLHPADRDVHLDGRGLVLIPSFFCYRAPTTLQDPTGPQVLVYPVRHDPAWLTHDPAQPSRALRRLLGGTRASVLAAVADAPATTTGLARRTGISPASASEHARTLQNAGLLTASRQGNRVYHVLTELGARLLRGSAPSD</sequence>
<accession>A0A1M4EHD5</accession>
<gene>
    <name evidence="5" type="ORF">BN4615_P7499</name>
</gene>
<dbReference type="PROSITE" id="PS50987">
    <property type="entry name" value="HTH_ARSR_2"/>
    <property type="match status" value="1"/>
</dbReference>
<dbReference type="InterPro" id="IPR001845">
    <property type="entry name" value="HTH_ArsR_DNA-bd_dom"/>
</dbReference>
<dbReference type="SMART" id="SM00418">
    <property type="entry name" value="HTH_ARSR"/>
    <property type="match status" value="1"/>
</dbReference>
<dbReference type="GO" id="GO:0003700">
    <property type="term" value="F:DNA-binding transcription factor activity"/>
    <property type="evidence" value="ECO:0007669"/>
    <property type="project" value="InterPro"/>
</dbReference>
<dbReference type="Pfam" id="PF12802">
    <property type="entry name" value="MarR_2"/>
    <property type="match status" value="1"/>
</dbReference>
<evidence type="ECO:0000259" key="4">
    <source>
        <dbReference type="PROSITE" id="PS50987"/>
    </source>
</evidence>
<dbReference type="InterPro" id="IPR036390">
    <property type="entry name" value="WH_DNA-bd_sf"/>
</dbReference>
<dbReference type="CDD" id="cd00090">
    <property type="entry name" value="HTH_ARSR"/>
    <property type="match status" value="1"/>
</dbReference>
<dbReference type="Gene3D" id="1.10.10.10">
    <property type="entry name" value="Winged helix-like DNA-binding domain superfamily/Winged helix DNA-binding domain"/>
    <property type="match status" value="1"/>
</dbReference>
<protein>
    <submittedName>
        <fullName evidence="5">Putative arylsulfatase regulatory protein</fullName>
    </submittedName>
</protein>
<dbReference type="InterPro" id="IPR051011">
    <property type="entry name" value="Metal_resp_trans_reg"/>
</dbReference>
<dbReference type="InterPro" id="IPR036388">
    <property type="entry name" value="WH-like_DNA-bd_sf"/>
</dbReference>
<dbReference type="InterPro" id="IPR011991">
    <property type="entry name" value="ArsR-like_HTH"/>
</dbReference>